<dbReference type="EMBL" id="KN714770">
    <property type="protein sequence ID" value="KUI61216.1"/>
    <property type="molecule type" value="Genomic_DNA"/>
</dbReference>
<name>A0A194VBQ8_CYTMA</name>
<reference evidence="2" key="1">
    <citation type="submission" date="2014-12" db="EMBL/GenBank/DDBJ databases">
        <title>Genome Sequence of Valsa Canker Pathogens Uncovers a Specific Adaption of Colonization on Woody Bark.</title>
        <authorList>
            <person name="Yin Z."/>
            <person name="Liu H."/>
            <person name="Gao X."/>
            <person name="Li Z."/>
            <person name="Song N."/>
            <person name="Ke X."/>
            <person name="Dai Q."/>
            <person name="Wu Y."/>
            <person name="Sun Y."/>
            <person name="Xu J.-R."/>
            <person name="Kang Z.K."/>
            <person name="Wang L."/>
            <person name="Huang L."/>
        </authorList>
    </citation>
    <scope>NUCLEOTIDE SEQUENCE [LARGE SCALE GENOMIC DNA]</scope>
    <source>
        <strain evidence="2">SXYL134</strain>
    </source>
</reference>
<dbReference type="Proteomes" id="UP000078576">
    <property type="component" value="Unassembled WGS sequence"/>
</dbReference>
<protein>
    <submittedName>
        <fullName evidence="1">Uncharacterized protein</fullName>
    </submittedName>
</protein>
<sequence>MSPCTLGLLPEPWNVLAEPAAREVGMWEGRMIGKAGRPVLDTQSPNDPSPFQRAGLENREAAHAMVRVEATRLHLHPPSCSLTSIGNTWGSDIRQAGLVFTNKQGVKGS</sequence>
<gene>
    <name evidence="1" type="ORF">VP1G_11357</name>
</gene>
<organism evidence="1 2">
    <name type="scientific">Cytospora mali</name>
    <name type="common">Apple Valsa canker fungus</name>
    <name type="synonym">Valsa mali</name>
    <dbReference type="NCBI Taxonomy" id="578113"/>
    <lineage>
        <taxon>Eukaryota</taxon>
        <taxon>Fungi</taxon>
        <taxon>Dikarya</taxon>
        <taxon>Ascomycota</taxon>
        <taxon>Pezizomycotina</taxon>
        <taxon>Sordariomycetes</taxon>
        <taxon>Sordariomycetidae</taxon>
        <taxon>Diaporthales</taxon>
        <taxon>Cytosporaceae</taxon>
        <taxon>Cytospora</taxon>
    </lineage>
</organism>
<evidence type="ECO:0000313" key="1">
    <source>
        <dbReference type="EMBL" id="KUI61216.1"/>
    </source>
</evidence>
<proteinExistence type="predicted"/>
<dbReference type="AlphaFoldDB" id="A0A194VBQ8"/>
<keyword evidence="2" id="KW-1185">Reference proteome</keyword>
<evidence type="ECO:0000313" key="2">
    <source>
        <dbReference type="Proteomes" id="UP000078576"/>
    </source>
</evidence>
<accession>A0A194VBQ8</accession>